<gene>
    <name evidence="12" type="ORF">SAMN05660703_0412</name>
</gene>
<organism evidence="12 13">
    <name type="scientific">Cellulophaga tyrosinoxydans</name>
    <dbReference type="NCBI Taxonomy" id="504486"/>
    <lineage>
        <taxon>Bacteria</taxon>
        <taxon>Pseudomonadati</taxon>
        <taxon>Bacteroidota</taxon>
        <taxon>Flavobacteriia</taxon>
        <taxon>Flavobacteriales</taxon>
        <taxon>Flavobacteriaceae</taxon>
        <taxon>Cellulophaga</taxon>
    </lineage>
</organism>
<dbReference type="InterPro" id="IPR008756">
    <property type="entry name" value="Peptidase_M56"/>
</dbReference>
<evidence type="ECO:0000313" key="12">
    <source>
        <dbReference type="EMBL" id="SMC34979.1"/>
    </source>
</evidence>
<evidence type="ECO:0000256" key="2">
    <source>
        <dbReference type="ARBA" id="ARBA00006555"/>
    </source>
</evidence>
<dbReference type="PANTHER" id="PTHR33446:SF2">
    <property type="entry name" value="PROTEIN TONB"/>
    <property type="match status" value="1"/>
</dbReference>
<evidence type="ECO:0000256" key="1">
    <source>
        <dbReference type="ARBA" id="ARBA00004383"/>
    </source>
</evidence>
<keyword evidence="7" id="KW-0653">Protein transport</keyword>
<dbReference type="GO" id="GO:0055085">
    <property type="term" value="P:transmembrane transport"/>
    <property type="evidence" value="ECO:0007669"/>
    <property type="project" value="InterPro"/>
</dbReference>
<feature type="transmembrane region" description="Helical" evidence="10">
    <location>
        <begin position="264"/>
        <end position="282"/>
    </location>
</feature>
<dbReference type="GO" id="GO:0015031">
    <property type="term" value="P:protein transport"/>
    <property type="evidence" value="ECO:0007669"/>
    <property type="project" value="UniProtKB-KW"/>
</dbReference>
<reference evidence="12 13" key="1">
    <citation type="submission" date="2017-04" db="EMBL/GenBank/DDBJ databases">
        <authorList>
            <person name="Afonso C.L."/>
            <person name="Miller P.J."/>
            <person name="Scott M.A."/>
            <person name="Spackman E."/>
            <person name="Goraichik I."/>
            <person name="Dimitrov K.M."/>
            <person name="Suarez D.L."/>
            <person name="Swayne D.E."/>
        </authorList>
    </citation>
    <scope>NUCLEOTIDE SEQUENCE [LARGE SCALE GENOMIC DNA]</scope>
    <source>
        <strain evidence="12 13">DSM 21164</strain>
    </source>
</reference>
<keyword evidence="3" id="KW-0813">Transport</keyword>
<dbReference type="PANTHER" id="PTHR33446">
    <property type="entry name" value="PROTEIN TONB-RELATED"/>
    <property type="match status" value="1"/>
</dbReference>
<dbReference type="Proteomes" id="UP000192360">
    <property type="component" value="Unassembled WGS sequence"/>
</dbReference>
<name>A0A1W1YFS8_9FLAO</name>
<protein>
    <submittedName>
        <fullName evidence="12">TonB family C-terminal domain-containing protein</fullName>
    </submittedName>
</protein>
<proteinExistence type="inferred from homology"/>
<dbReference type="Pfam" id="PF03544">
    <property type="entry name" value="TonB_C"/>
    <property type="match status" value="2"/>
</dbReference>
<feature type="domain" description="TonB C-terminal" evidence="11">
    <location>
        <begin position="718"/>
        <end position="813"/>
    </location>
</feature>
<evidence type="ECO:0000259" key="11">
    <source>
        <dbReference type="PROSITE" id="PS52015"/>
    </source>
</evidence>
<comment type="subcellular location">
    <subcellularLocation>
        <location evidence="1">Cell inner membrane</location>
        <topology evidence="1">Single-pass membrane protein</topology>
        <orientation evidence="1">Periplasmic side</orientation>
    </subcellularLocation>
</comment>
<dbReference type="GO" id="GO:0031992">
    <property type="term" value="F:energy transducer activity"/>
    <property type="evidence" value="ECO:0007669"/>
    <property type="project" value="TreeGrafter"/>
</dbReference>
<accession>A0A1W1YFS8</accession>
<dbReference type="Pfam" id="PF05569">
    <property type="entry name" value="Peptidase_M56"/>
    <property type="match status" value="1"/>
</dbReference>
<dbReference type="AlphaFoldDB" id="A0A1W1YFS8"/>
<evidence type="ECO:0000256" key="6">
    <source>
        <dbReference type="ARBA" id="ARBA00022692"/>
    </source>
</evidence>
<evidence type="ECO:0000256" key="4">
    <source>
        <dbReference type="ARBA" id="ARBA00022475"/>
    </source>
</evidence>
<dbReference type="NCBIfam" id="TIGR01352">
    <property type="entry name" value="tonB_Cterm"/>
    <property type="match status" value="1"/>
</dbReference>
<evidence type="ECO:0000256" key="8">
    <source>
        <dbReference type="ARBA" id="ARBA00022989"/>
    </source>
</evidence>
<dbReference type="GO" id="GO:0098797">
    <property type="term" value="C:plasma membrane protein complex"/>
    <property type="evidence" value="ECO:0007669"/>
    <property type="project" value="TreeGrafter"/>
</dbReference>
<evidence type="ECO:0000256" key="10">
    <source>
        <dbReference type="SAM" id="Phobius"/>
    </source>
</evidence>
<keyword evidence="9 10" id="KW-0472">Membrane</keyword>
<keyword evidence="8 10" id="KW-1133">Transmembrane helix</keyword>
<dbReference type="InterPro" id="IPR051045">
    <property type="entry name" value="TonB-dependent_transducer"/>
</dbReference>
<evidence type="ECO:0000256" key="7">
    <source>
        <dbReference type="ARBA" id="ARBA00022927"/>
    </source>
</evidence>
<dbReference type="Gene3D" id="3.30.1150.10">
    <property type="match status" value="2"/>
</dbReference>
<comment type="similarity">
    <text evidence="2">Belongs to the TonB family.</text>
</comment>
<dbReference type="CDD" id="cd07341">
    <property type="entry name" value="M56_BlaR1_MecR1_like"/>
    <property type="match status" value="1"/>
</dbReference>
<evidence type="ECO:0000313" key="13">
    <source>
        <dbReference type="Proteomes" id="UP000192360"/>
    </source>
</evidence>
<dbReference type="EMBL" id="FWXO01000001">
    <property type="protein sequence ID" value="SMC34979.1"/>
    <property type="molecule type" value="Genomic_DNA"/>
</dbReference>
<feature type="transmembrane region" description="Helical" evidence="10">
    <location>
        <begin position="94"/>
        <end position="112"/>
    </location>
</feature>
<keyword evidence="6 10" id="KW-0812">Transmembrane</keyword>
<dbReference type="PROSITE" id="PS52015">
    <property type="entry name" value="TONB_CTD"/>
    <property type="match status" value="2"/>
</dbReference>
<dbReference type="InterPro" id="IPR037682">
    <property type="entry name" value="TonB_C"/>
</dbReference>
<evidence type="ECO:0000256" key="3">
    <source>
        <dbReference type="ARBA" id="ARBA00022448"/>
    </source>
</evidence>
<keyword evidence="4" id="KW-1003">Cell membrane</keyword>
<evidence type="ECO:0000256" key="5">
    <source>
        <dbReference type="ARBA" id="ARBA00022519"/>
    </source>
</evidence>
<feature type="domain" description="TonB C-terminal" evidence="11">
    <location>
        <begin position="588"/>
        <end position="683"/>
    </location>
</feature>
<dbReference type="SUPFAM" id="SSF74653">
    <property type="entry name" value="TolA/TonB C-terminal domain"/>
    <property type="match status" value="2"/>
</dbReference>
<dbReference type="InterPro" id="IPR006260">
    <property type="entry name" value="TonB/TolA_C"/>
</dbReference>
<feature type="transmembrane region" description="Helical" evidence="10">
    <location>
        <begin position="34"/>
        <end position="51"/>
    </location>
</feature>
<dbReference type="OrthoDB" id="1522859at2"/>
<keyword evidence="13" id="KW-1185">Reference proteome</keyword>
<feature type="transmembrane region" description="Helical" evidence="10">
    <location>
        <begin position="6"/>
        <end position="22"/>
    </location>
</feature>
<sequence>MIQYALECIGFQLLFLIIYDFFLKRETFFQWNRVYLIGTYILSMVLPWIKIEALKTNVPKAVVVYPEYLWNTNATEVVLTAPVAESFELPWKSVVLFGGMALALMIFLYKLYQIQQLKQKGEVRYLPHFTRVIIQNSEVAFSFFKSIFLGDKVISKEHESIIQHELVHIKQGHSYDLVFFELLRIANWFNPLVYIYQNRISELHEFIADAQVAKTHKKEQYQLLLSQVFQTQHISFINPFFKTSLIKKRIVMLQKSKSKKIFQLKYLVLVPLVLGMLIYTSAAPESSLDAIDIVQDEDDAALIKKIQAEIDQEVFEFGSVITAYTNYYMMTKKSELDSIMTKEHFFKSELYSKIYYDSLIEKMKEAGEKVENLIVKTIAPSTQRYNEYIKYRQAFLILDDNLKISISAYSHDVILMESENDYPEKYTLVKVKDVKDLTGDEIREFNGIIDDISKNHKLESIVLTDGVYSFNIYQKKFVRVEEYEVKEVQETITRNGNTITYRVVDVQNMTTEEKSKQQELLDEILNSDTYDTLVITDGKMKTIIGGKTVPNDEVVVSEIEGMIDVPFSVIDEVPVFPGCENASDKRACFQESIYKHISKNFRYPQEAQDKGIQGKVNLMFVIDERGNIGNLKMRGPSEILEKEAARIISLLPKMTAGKQRGKNVRVPFSIPITFKMESKLQVIDEKIVLDDKLGIPFSTVEEAPIYPGCENASDKRACFQESIYKHISKNFRYPQEAQDLGIQGKVNTMFVIGKDGVINDIRLRGPSKLLEEETKRILLLLPNMKPGIQRGKEVNVPFSVPVTFKLQSEKELDLIPESLISNYPNESIAIDKLNTLLKERGRLLKTSKPSNSIIQNLDNEINALRTVIGNSIAESKN</sequence>
<dbReference type="STRING" id="504486.SAMN05660703_0412"/>
<evidence type="ECO:0000256" key="9">
    <source>
        <dbReference type="ARBA" id="ARBA00023136"/>
    </source>
</evidence>
<dbReference type="RefSeq" id="WP_084059736.1">
    <property type="nucleotide sequence ID" value="NZ_FWXO01000001.1"/>
</dbReference>
<keyword evidence="5" id="KW-0997">Cell inner membrane</keyword>